<dbReference type="GeneID" id="36588469"/>
<dbReference type="InterPro" id="IPR004838">
    <property type="entry name" value="NHTrfase_class1_PyrdxlP-BS"/>
</dbReference>
<dbReference type="RefSeq" id="XP_024735725.1">
    <property type="nucleotide sequence ID" value="XM_024880392.1"/>
</dbReference>
<protein>
    <submittedName>
        <fullName evidence="4">PLP-dependent transferase</fullName>
    </submittedName>
</protein>
<dbReference type="EMBL" id="KZ613817">
    <property type="protein sequence ID" value="PMD58821.1"/>
    <property type="molecule type" value="Genomic_DNA"/>
</dbReference>
<evidence type="ECO:0000256" key="1">
    <source>
        <dbReference type="ARBA" id="ARBA00007441"/>
    </source>
</evidence>
<dbReference type="STRING" id="1095630.A0A2J6T720"/>
<dbReference type="InterPro" id="IPR015424">
    <property type="entry name" value="PyrdxlP-dep_Trfase"/>
</dbReference>
<dbReference type="InParanoid" id="A0A2J6T720"/>
<dbReference type="Gene3D" id="3.90.1150.10">
    <property type="entry name" value="Aspartate Aminotransferase, domain 1"/>
    <property type="match status" value="1"/>
</dbReference>
<keyword evidence="4" id="KW-0808">Transferase</keyword>
<evidence type="ECO:0000313" key="5">
    <source>
        <dbReference type="Proteomes" id="UP000235371"/>
    </source>
</evidence>
<dbReference type="PROSITE" id="PS00105">
    <property type="entry name" value="AA_TRANSFER_CLASS_1"/>
    <property type="match status" value="1"/>
</dbReference>
<evidence type="ECO:0000259" key="3">
    <source>
        <dbReference type="Pfam" id="PF00155"/>
    </source>
</evidence>
<sequence>MMNIQEFQIDHWSKQTTRAPGSYASALSVNDLKRLSTNPGLEVFDPELKLTYGSYEGSLRLRERIAELHSSENNKLTAENVLITPGSIMANYLLLSTICGPGDHVICQYPTYGQLYLVPKFAGVDVGLWKMHENGWMPSIDELAAMIKPNTKAIILNNPNNPTGAVLPIGFLLKIAEIARRYNILVFSDEVFSPMYFTEPAPPSFVSIGYANSVATGSLSKAFAIPGIRLGWIVTQNTELMHKVSKARDYTTISVSQLDDSVAAFALDPAVLPNLMKRNLALCKESIAILDEFVKRNAKQCHWVTPRGAGTAFVQILDRDRKPVDDMEFGKRLSDEESVCVIPGACFSEGSSDDFKGYVRITLGDPNLLRESLPLLERLFQKI</sequence>
<dbReference type="Pfam" id="PF00155">
    <property type="entry name" value="Aminotran_1_2"/>
    <property type="match status" value="1"/>
</dbReference>
<dbReference type="GO" id="GO:0016740">
    <property type="term" value="F:transferase activity"/>
    <property type="evidence" value="ECO:0007669"/>
    <property type="project" value="UniProtKB-KW"/>
</dbReference>
<comment type="similarity">
    <text evidence="1">Belongs to the class-I pyridoxal-phosphate-dependent aminotransferase family.</text>
</comment>
<keyword evidence="5" id="KW-1185">Reference proteome</keyword>
<evidence type="ECO:0000313" key="4">
    <source>
        <dbReference type="EMBL" id="PMD58821.1"/>
    </source>
</evidence>
<dbReference type="SUPFAM" id="SSF53383">
    <property type="entry name" value="PLP-dependent transferases"/>
    <property type="match status" value="1"/>
</dbReference>
<dbReference type="InterPro" id="IPR015421">
    <property type="entry name" value="PyrdxlP-dep_Trfase_major"/>
</dbReference>
<dbReference type="CDD" id="cd00609">
    <property type="entry name" value="AAT_like"/>
    <property type="match status" value="1"/>
</dbReference>
<evidence type="ECO:0000256" key="2">
    <source>
        <dbReference type="ARBA" id="ARBA00022898"/>
    </source>
</evidence>
<name>A0A2J6T720_9HELO</name>
<dbReference type="PANTHER" id="PTHR43510:SF1">
    <property type="entry name" value="AMINOTRANSFERASE FUNCTION, HYPOTHETICAL (EUROFUNG)"/>
    <property type="match status" value="1"/>
</dbReference>
<dbReference type="InterPro" id="IPR004839">
    <property type="entry name" value="Aminotransferase_I/II_large"/>
</dbReference>
<dbReference type="PANTHER" id="PTHR43510">
    <property type="entry name" value="AMINOTRANSFERASE FUNCTION, HYPOTHETICAL (EUROFUNG)"/>
    <property type="match status" value="1"/>
</dbReference>
<accession>A0A2J6T720</accession>
<proteinExistence type="inferred from homology"/>
<gene>
    <name evidence="4" type="ORF">K444DRAFT_613636</name>
</gene>
<organism evidence="4 5">
    <name type="scientific">Hyaloscypha bicolor E</name>
    <dbReference type="NCBI Taxonomy" id="1095630"/>
    <lineage>
        <taxon>Eukaryota</taxon>
        <taxon>Fungi</taxon>
        <taxon>Dikarya</taxon>
        <taxon>Ascomycota</taxon>
        <taxon>Pezizomycotina</taxon>
        <taxon>Leotiomycetes</taxon>
        <taxon>Helotiales</taxon>
        <taxon>Hyaloscyphaceae</taxon>
        <taxon>Hyaloscypha</taxon>
        <taxon>Hyaloscypha bicolor</taxon>
    </lineage>
</organism>
<dbReference type="Proteomes" id="UP000235371">
    <property type="component" value="Unassembled WGS sequence"/>
</dbReference>
<dbReference type="Gene3D" id="3.40.640.10">
    <property type="entry name" value="Type I PLP-dependent aspartate aminotransferase-like (Major domain)"/>
    <property type="match status" value="1"/>
</dbReference>
<feature type="domain" description="Aminotransferase class I/classII large" evidence="3">
    <location>
        <begin position="51"/>
        <end position="371"/>
    </location>
</feature>
<dbReference type="AlphaFoldDB" id="A0A2J6T720"/>
<reference evidence="4 5" key="1">
    <citation type="submission" date="2016-04" db="EMBL/GenBank/DDBJ databases">
        <title>A degradative enzymes factory behind the ericoid mycorrhizal symbiosis.</title>
        <authorList>
            <consortium name="DOE Joint Genome Institute"/>
            <person name="Martino E."/>
            <person name="Morin E."/>
            <person name="Grelet G."/>
            <person name="Kuo A."/>
            <person name="Kohler A."/>
            <person name="Daghino S."/>
            <person name="Barry K."/>
            <person name="Choi C."/>
            <person name="Cichocki N."/>
            <person name="Clum A."/>
            <person name="Copeland A."/>
            <person name="Hainaut M."/>
            <person name="Haridas S."/>
            <person name="Labutti K."/>
            <person name="Lindquist E."/>
            <person name="Lipzen A."/>
            <person name="Khouja H.-R."/>
            <person name="Murat C."/>
            <person name="Ohm R."/>
            <person name="Olson A."/>
            <person name="Spatafora J."/>
            <person name="Veneault-Fourrey C."/>
            <person name="Henrissat B."/>
            <person name="Grigoriev I."/>
            <person name="Martin F."/>
            <person name="Perotto S."/>
        </authorList>
    </citation>
    <scope>NUCLEOTIDE SEQUENCE [LARGE SCALE GENOMIC DNA]</scope>
    <source>
        <strain evidence="4 5">E</strain>
    </source>
</reference>
<keyword evidence="2" id="KW-0663">Pyridoxal phosphate</keyword>
<dbReference type="GO" id="GO:0030170">
    <property type="term" value="F:pyridoxal phosphate binding"/>
    <property type="evidence" value="ECO:0007669"/>
    <property type="project" value="InterPro"/>
</dbReference>
<dbReference type="OrthoDB" id="7042322at2759"/>
<dbReference type="InterPro" id="IPR015422">
    <property type="entry name" value="PyrdxlP-dep_Trfase_small"/>
</dbReference>